<dbReference type="Proteomes" id="UP001454036">
    <property type="component" value="Unassembled WGS sequence"/>
</dbReference>
<sequence length="90" mass="9710">MAVADAPKTTGHVMTSSMVKARASAASAFFTSATAAERESSTSSLGQIGVIPFQLQGCCIFWRVPLLLPVFLRAAAHTFAPPRTMHPWRY</sequence>
<dbReference type="AlphaFoldDB" id="A0AAV3S3F2"/>
<gene>
    <name evidence="1" type="ORF">LIER_34605</name>
</gene>
<accession>A0AAV3S3F2</accession>
<comment type="caution">
    <text evidence="1">The sequence shown here is derived from an EMBL/GenBank/DDBJ whole genome shotgun (WGS) entry which is preliminary data.</text>
</comment>
<evidence type="ECO:0000313" key="1">
    <source>
        <dbReference type="EMBL" id="GAA0187317.1"/>
    </source>
</evidence>
<evidence type="ECO:0000313" key="2">
    <source>
        <dbReference type="Proteomes" id="UP001454036"/>
    </source>
</evidence>
<reference evidence="1 2" key="1">
    <citation type="submission" date="2024-01" db="EMBL/GenBank/DDBJ databases">
        <title>The complete chloroplast genome sequence of Lithospermum erythrorhizon: insights into the phylogenetic relationship among Boraginaceae species and the maternal lineages of purple gromwells.</title>
        <authorList>
            <person name="Okada T."/>
            <person name="Watanabe K."/>
        </authorList>
    </citation>
    <scope>NUCLEOTIDE SEQUENCE [LARGE SCALE GENOMIC DNA]</scope>
</reference>
<dbReference type="EMBL" id="BAABME010014591">
    <property type="protein sequence ID" value="GAA0187317.1"/>
    <property type="molecule type" value="Genomic_DNA"/>
</dbReference>
<organism evidence="1 2">
    <name type="scientific">Lithospermum erythrorhizon</name>
    <name type="common">Purple gromwell</name>
    <name type="synonym">Lithospermum officinale var. erythrorhizon</name>
    <dbReference type="NCBI Taxonomy" id="34254"/>
    <lineage>
        <taxon>Eukaryota</taxon>
        <taxon>Viridiplantae</taxon>
        <taxon>Streptophyta</taxon>
        <taxon>Embryophyta</taxon>
        <taxon>Tracheophyta</taxon>
        <taxon>Spermatophyta</taxon>
        <taxon>Magnoliopsida</taxon>
        <taxon>eudicotyledons</taxon>
        <taxon>Gunneridae</taxon>
        <taxon>Pentapetalae</taxon>
        <taxon>asterids</taxon>
        <taxon>lamiids</taxon>
        <taxon>Boraginales</taxon>
        <taxon>Boraginaceae</taxon>
        <taxon>Boraginoideae</taxon>
        <taxon>Lithospermeae</taxon>
        <taxon>Lithospermum</taxon>
    </lineage>
</organism>
<keyword evidence="2" id="KW-1185">Reference proteome</keyword>
<protein>
    <submittedName>
        <fullName evidence="1">Uncharacterized protein</fullName>
    </submittedName>
</protein>
<proteinExistence type="predicted"/>
<name>A0AAV3S3F2_LITER</name>